<proteinExistence type="predicted"/>
<dbReference type="GO" id="GO:0015074">
    <property type="term" value="P:DNA integration"/>
    <property type="evidence" value="ECO:0007669"/>
    <property type="project" value="UniProtKB-KW"/>
</dbReference>
<evidence type="ECO:0000256" key="1">
    <source>
        <dbReference type="ARBA" id="ARBA00022908"/>
    </source>
</evidence>
<dbReference type="Pfam" id="PF00239">
    <property type="entry name" value="Resolvase"/>
    <property type="match status" value="1"/>
</dbReference>
<dbReference type="Proteomes" id="UP000051074">
    <property type="component" value="Unassembled WGS sequence"/>
</dbReference>
<dbReference type="InterPro" id="IPR048046">
    <property type="entry name" value="Transpos_IS607"/>
</dbReference>
<dbReference type="FunFam" id="3.40.50.1390:FF:000002">
    <property type="entry name" value="ORF1 in transposon ISC1904"/>
    <property type="match status" value="1"/>
</dbReference>
<dbReference type="GO" id="GO:0006355">
    <property type="term" value="P:regulation of DNA-templated transcription"/>
    <property type="evidence" value="ECO:0007669"/>
    <property type="project" value="InterPro"/>
</dbReference>
<feature type="domain" description="Resolvase/invertase-type recombinase catalytic" evidence="7">
    <location>
        <begin position="76"/>
        <end position="218"/>
    </location>
</feature>
<dbReference type="GO" id="GO:0000150">
    <property type="term" value="F:DNA strand exchange activity"/>
    <property type="evidence" value="ECO:0007669"/>
    <property type="project" value="InterPro"/>
</dbReference>
<feature type="active site" description="O-(5'-phospho-DNA)-serine intermediate" evidence="4 5">
    <location>
        <position position="84"/>
    </location>
</feature>
<dbReference type="InterPro" id="IPR051491">
    <property type="entry name" value="Recombinase/Transposase-rel"/>
</dbReference>
<keyword evidence="3" id="KW-0233">DNA recombination</keyword>
<dbReference type="InterPro" id="IPR000551">
    <property type="entry name" value="MerR-type_HTH_dom"/>
</dbReference>
<dbReference type="PROSITE" id="PS00397">
    <property type="entry name" value="RECOMBINASES_1"/>
    <property type="match status" value="1"/>
</dbReference>
<keyword evidence="1" id="KW-0229">DNA integration</keyword>
<dbReference type="Pfam" id="PF00376">
    <property type="entry name" value="MerR"/>
    <property type="match status" value="1"/>
</dbReference>
<gene>
    <name evidence="8" type="ORF">FC20_GL000878</name>
</gene>
<dbReference type="EMBL" id="AZDU01000027">
    <property type="protein sequence ID" value="KRL01467.1"/>
    <property type="molecule type" value="Genomic_DNA"/>
</dbReference>
<evidence type="ECO:0000256" key="5">
    <source>
        <dbReference type="PROSITE-ProRule" id="PRU10137"/>
    </source>
</evidence>
<comment type="caution">
    <text evidence="8">The sequence shown here is derived from an EMBL/GenBank/DDBJ whole genome shotgun (WGS) entry which is preliminary data.</text>
</comment>
<dbReference type="GO" id="GO:0003677">
    <property type="term" value="F:DNA binding"/>
    <property type="evidence" value="ECO:0007669"/>
    <property type="project" value="UniProtKB-KW"/>
</dbReference>
<evidence type="ECO:0000259" key="6">
    <source>
        <dbReference type="PROSITE" id="PS50937"/>
    </source>
</evidence>
<keyword evidence="2" id="KW-0238">DNA-binding</keyword>
<sequence length="231" mass="26484">MIPVSKDWKEEIMSEYMSISKAAEYLNVAKSTLRNWEAEGLITPLRTASNQRRYTKEMLDEVLQGNVKATKPKKLLTIGYCRVSSGHQKEDLQRQKDVVSRYCEVNGYQFKIIQDIGSGLNYKKKGLTELINMICKKQCERVVVNYQDRLVRFGFEMIETICQANDVDLVVINQTDNVDPNSELVEDVLSIITVFSAKLYGKRSHQNARVIQESKKLFNQADSDKDSAQDD</sequence>
<dbReference type="Gene3D" id="3.40.50.1390">
    <property type="entry name" value="Resolvase, N-terminal catalytic domain"/>
    <property type="match status" value="1"/>
</dbReference>
<dbReference type="SUPFAM" id="SSF46955">
    <property type="entry name" value="Putative DNA-binding domain"/>
    <property type="match status" value="1"/>
</dbReference>
<dbReference type="PROSITE" id="PS00552">
    <property type="entry name" value="HTH_MERR_1"/>
    <property type="match status" value="1"/>
</dbReference>
<dbReference type="SMART" id="SM00422">
    <property type="entry name" value="HTH_MERR"/>
    <property type="match status" value="1"/>
</dbReference>
<evidence type="ECO:0000313" key="9">
    <source>
        <dbReference type="Proteomes" id="UP000051074"/>
    </source>
</evidence>
<name>A0A0R1MB39_9LACO</name>
<evidence type="ECO:0000256" key="3">
    <source>
        <dbReference type="ARBA" id="ARBA00023172"/>
    </source>
</evidence>
<accession>A0A0R1MB39</accession>
<dbReference type="AlphaFoldDB" id="A0A0R1MB39"/>
<dbReference type="PANTHER" id="PTHR36172">
    <property type="match status" value="1"/>
</dbReference>
<dbReference type="PATRIC" id="fig|1293597.4.peg.951"/>
<dbReference type="eggNOG" id="COG2452">
    <property type="taxonomic scope" value="Bacteria"/>
</dbReference>
<dbReference type="NCBIfam" id="NF033518">
    <property type="entry name" value="transpos_IS607"/>
    <property type="match status" value="1"/>
</dbReference>
<keyword evidence="9" id="KW-1185">Reference proteome</keyword>
<dbReference type="STRING" id="1293597.FC20_GL000878"/>
<dbReference type="InterPro" id="IPR036162">
    <property type="entry name" value="Resolvase-like_N_sf"/>
</dbReference>
<dbReference type="PANTHER" id="PTHR36172:SF1">
    <property type="entry name" value="RESOLVASE-RELATED"/>
    <property type="match status" value="1"/>
</dbReference>
<dbReference type="SUPFAM" id="SSF53041">
    <property type="entry name" value="Resolvase-like"/>
    <property type="match status" value="1"/>
</dbReference>
<protein>
    <submittedName>
        <fullName evidence="8">Transposase orf a</fullName>
    </submittedName>
</protein>
<organism evidence="8 9">
    <name type="scientific">Lactobacillus equicursoris DSM 19284 = JCM 14600 = CIP 110162</name>
    <dbReference type="NCBI Taxonomy" id="1293597"/>
    <lineage>
        <taxon>Bacteria</taxon>
        <taxon>Bacillati</taxon>
        <taxon>Bacillota</taxon>
        <taxon>Bacilli</taxon>
        <taxon>Lactobacillales</taxon>
        <taxon>Lactobacillaceae</taxon>
        <taxon>Lactobacillus</taxon>
    </lineage>
</organism>
<dbReference type="InterPro" id="IPR006119">
    <property type="entry name" value="Resolv_N"/>
</dbReference>
<evidence type="ECO:0000313" key="8">
    <source>
        <dbReference type="EMBL" id="KRL01467.1"/>
    </source>
</evidence>
<evidence type="ECO:0000256" key="4">
    <source>
        <dbReference type="PIRSR" id="PIRSR606118-50"/>
    </source>
</evidence>
<dbReference type="PROSITE" id="PS51736">
    <property type="entry name" value="RECOMBINASES_3"/>
    <property type="match status" value="1"/>
</dbReference>
<dbReference type="InterPro" id="IPR041718">
    <property type="entry name" value="IS607_transposase-like"/>
</dbReference>
<dbReference type="Gene3D" id="1.10.287.2170">
    <property type="match status" value="1"/>
</dbReference>
<reference evidence="8 9" key="1">
    <citation type="journal article" date="2015" name="Genome Announc.">
        <title>Expanding the biotechnology potential of lactobacilli through comparative genomics of 213 strains and associated genera.</title>
        <authorList>
            <person name="Sun Z."/>
            <person name="Harris H.M."/>
            <person name="McCann A."/>
            <person name="Guo C."/>
            <person name="Argimon S."/>
            <person name="Zhang W."/>
            <person name="Yang X."/>
            <person name="Jeffery I.B."/>
            <person name="Cooney J.C."/>
            <person name="Kagawa T.F."/>
            <person name="Liu W."/>
            <person name="Song Y."/>
            <person name="Salvetti E."/>
            <person name="Wrobel A."/>
            <person name="Rasinkangas P."/>
            <person name="Parkhill J."/>
            <person name="Rea M.C."/>
            <person name="O'Sullivan O."/>
            <person name="Ritari J."/>
            <person name="Douillard F.P."/>
            <person name="Paul Ross R."/>
            <person name="Yang R."/>
            <person name="Briner A.E."/>
            <person name="Felis G.E."/>
            <person name="de Vos W.M."/>
            <person name="Barrangou R."/>
            <person name="Klaenhammer T.R."/>
            <person name="Caufield P.W."/>
            <person name="Cui Y."/>
            <person name="Zhang H."/>
            <person name="O'Toole P.W."/>
        </authorList>
    </citation>
    <scope>NUCLEOTIDE SEQUENCE [LARGE SCALE GENOMIC DNA]</scope>
    <source>
        <strain evidence="8 9">DSM 19284</strain>
    </source>
</reference>
<dbReference type="InterPro" id="IPR009061">
    <property type="entry name" value="DNA-bd_dom_put_sf"/>
</dbReference>
<feature type="domain" description="HTH merR-type" evidence="6">
    <location>
        <begin position="16"/>
        <end position="64"/>
    </location>
</feature>
<dbReference type="InterPro" id="IPR006118">
    <property type="entry name" value="Recombinase_CS"/>
</dbReference>
<dbReference type="Gene3D" id="1.10.1660.10">
    <property type="match status" value="1"/>
</dbReference>
<dbReference type="CDD" id="cd03769">
    <property type="entry name" value="SR_IS607_transposase_like"/>
    <property type="match status" value="1"/>
</dbReference>
<dbReference type="SMART" id="SM00857">
    <property type="entry name" value="Resolvase"/>
    <property type="match status" value="1"/>
</dbReference>
<dbReference type="CDD" id="cd04761">
    <property type="entry name" value="HTH_MerR-SF"/>
    <property type="match status" value="1"/>
</dbReference>
<evidence type="ECO:0000256" key="2">
    <source>
        <dbReference type="ARBA" id="ARBA00023125"/>
    </source>
</evidence>
<evidence type="ECO:0000259" key="7">
    <source>
        <dbReference type="PROSITE" id="PS51736"/>
    </source>
</evidence>
<dbReference type="PROSITE" id="PS50937">
    <property type="entry name" value="HTH_MERR_2"/>
    <property type="match status" value="1"/>
</dbReference>